<dbReference type="GO" id="GO:0000287">
    <property type="term" value="F:magnesium ion binding"/>
    <property type="evidence" value="ECO:0007669"/>
    <property type="project" value="TreeGrafter"/>
</dbReference>
<evidence type="ECO:0000313" key="13">
    <source>
        <dbReference type="EMBL" id="TQL62903.1"/>
    </source>
</evidence>
<dbReference type="Pfam" id="PF01544">
    <property type="entry name" value="CorA"/>
    <property type="match status" value="1"/>
</dbReference>
<protein>
    <recommendedName>
        <fullName evidence="12">Magnesium transport protein CorA</fullName>
    </recommendedName>
</protein>
<proteinExistence type="inferred from homology"/>
<evidence type="ECO:0000256" key="10">
    <source>
        <dbReference type="ARBA" id="ARBA00034269"/>
    </source>
</evidence>
<evidence type="ECO:0000256" key="2">
    <source>
        <dbReference type="ARBA" id="ARBA00009765"/>
    </source>
</evidence>
<dbReference type="OrthoDB" id="9803416at2"/>
<evidence type="ECO:0000256" key="11">
    <source>
        <dbReference type="ARBA" id="ARBA00045497"/>
    </source>
</evidence>
<dbReference type="EMBL" id="VFOR01000001">
    <property type="protein sequence ID" value="TQL62903.1"/>
    <property type="molecule type" value="Genomic_DNA"/>
</dbReference>
<dbReference type="SUPFAM" id="SSF144083">
    <property type="entry name" value="Magnesium transport protein CorA, transmembrane region"/>
    <property type="match status" value="1"/>
</dbReference>
<feature type="transmembrane region" description="Helical" evidence="12">
    <location>
        <begin position="319"/>
        <end position="339"/>
    </location>
</feature>
<comment type="function">
    <text evidence="11">Mediates influx of magnesium ions. Alternates between open and closed states. Activated by low cytoplasmic Mg(2+) levels. Inactive when cytoplasmic Mg(2+) levels are high.</text>
</comment>
<keyword evidence="9 12" id="KW-0472">Membrane</keyword>
<dbReference type="GO" id="GO:0005886">
    <property type="term" value="C:plasma membrane"/>
    <property type="evidence" value="ECO:0007669"/>
    <property type="project" value="UniProtKB-SubCell"/>
</dbReference>
<feature type="transmembrane region" description="Helical" evidence="12">
    <location>
        <begin position="288"/>
        <end position="307"/>
    </location>
</feature>
<dbReference type="RefSeq" id="WP_142092686.1">
    <property type="nucleotide sequence ID" value="NZ_BAAAMD010000001.1"/>
</dbReference>
<dbReference type="Gene3D" id="1.20.58.340">
    <property type="entry name" value="Magnesium transport protein CorA, transmembrane region"/>
    <property type="match status" value="2"/>
</dbReference>
<keyword evidence="7 12" id="KW-1133">Transmembrane helix</keyword>
<dbReference type="NCBIfam" id="TIGR00383">
    <property type="entry name" value="corA"/>
    <property type="match status" value="1"/>
</dbReference>
<keyword evidence="6 12" id="KW-0460">Magnesium</keyword>
<accession>A0A542ZRC5</accession>
<evidence type="ECO:0000256" key="6">
    <source>
        <dbReference type="ARBA" id="ARBA00022842"/>
    </source>
</evidence>
<name>A0A542ZRC5_9ACTN</name>
<gene>
    <name evidence="12" type="primary">corA</name>
    <name evidence="13" type="ORF">FB460_0695</name>
</gene>
<evidence type="ECO:0000256" key="5">
    <source>
        <dbReference type="ARBA" id="ARBA00022692"/>
    </source>
</evidence>
<keyword evidence="3 12" id="KW-0813">Transport</keyword>
<dbReference type="GO" id="GO:0015087">
    <property type="term" value="F:cobalt ion transmembrane transporter activity"/>
    <property type="evidence" value="ECO:0007669"/>
    <property type="project" value="UniProtKB-UniRule"/>
</dbReference>
<keyword evidence="5 12" id="KW-0812">Transmembrane</keyword>
<comment type="similarity">
    <text evidence="2 12">Belongs to the CorA metal ion transporter (MIT) (TC 1.A.35) family.</text>
</comment>
<dbReference type="Proteomes" id="UP000316196">
    <property type="component" value="Unassembled WGS sequence"/>
</dbReference>
<dbReference type="InterPro" id="IPR002523">
    <property type="entry name" value="MgTranspt_CorA/ZnTranspt_ZntB"/>
</dbReference>
<evidence type="ECO:0000256" key="12">
    <source>
        <dbReference type="RuleBase" id="RU362010"/>
    </source>
</evidence>
<sequence>MDGEAPVTSPGSLESPESVVAWSHYRDGVATDCTDLTEAARLAAADDGFVWLGLADPTNKDMVRLGKEFNLHPLAIEDAVEGHTRSKLESFSGTLFLVISTIAYIDHDRDQIESEIVSTGQVMVFVGKNFVMTVRRGRHSQLSAMRAQLEAKPKRLSKGPHEVLYAVLDKLIDDYLLVVQAFEDDVEEVESAVFGRPSTHDIDRVYNIKRELIEFKKAVFPLSMPLQSLATRDYDVVPTEAKAYFRELSDHHTIAKESIQSFDEVLTSLLSASLARASFADGRDMRKISALVSLVAVPTMIAGIYGMNFDHMPELHFRYGYHASLVLMGLSMIGLVIYFRRKGWL</sequence>
<dbReference type="Gene3D" id="3.30.460.20">
    <property type="entry name" value="CorA soluble domain-like"/>
    <property type="match status" value="1"/>
</dbReference>
<evidence type="ECO:0000256" key="8">
    <source>
        <dbReference type="ARBA" id="ARBA00023065"/>
    </source>
</evidence>
<dbReference type="AlphaFoldDB" id="A0A542ZRC5"/>
<comment type="catalytic activity">
    <reaction evidence="10">
        <text>Mg(2+)(in) = Mg(2+)(out)</text>
        <dbReference type="Rhea" id="RHEA:29827"/>
        <dbReference type="ChEBI" id="CHEBI:18420"/>
    </reaction>
</comment>
<evidence type="ECO:0000256" key="3">
    <source>
        <dbReference type="ARBA" id="ARBA00022448"/>
    </source>
</evidence>
<dbReference type="InterPro" id="IPR045863">
    <property type="entry name" value="CorA_TM1_TM2"/>
</dbReference>
<evidence type="ECO:0000256" key="1">
    <source>
        <dbReference type="ARBA" id="ARBA00004651"/>
    </source>
</evidence>
<evidence type="ECO:0000256" key="9">
    <source>
        <dbReference type="ARBA" id="ARBA00023136"/>
    </source>
</evidence>
<dbReference type="SUPFAM" id="SSF143865">
    <property type="entry name" value="CorA soluble domain-like"/>
    <property type="match status" value="1"/>
</dbReference>
<organism evidence="13 14">
    <name type="scientific">Propioniferax innocua</name>
    <dbReference type="NCBI Taxonomy" id="1753"/>
    <lineage>
        <taxon>Bacteria</taxon>
        <taxon>Bacillati</taxon>
        <taxon>Actinomycetota</taxon>
        <taxon>Actinomycetes</taxon>
        <taxon>Propionibacteriales</taxon>
        <taxon>Propionibacteriaceae</taxon>
        <taxon>Propioniferax</taxon>
    </lineage>
</organism>
<dbReference type="CDD" id="cd12830">
    <property type="entry name" value="MtCorA-like"/>
    <property type="match status" value="1"/>
</dbReference>
<reference evidence="13 14" key="1">
    <citation type="submission" date="2019-06" db="EMBL/GenBank/DDBJ databases">
        <title>Sequencing the genomes of 1000 actinobacteria strains.</title>
        <authorList>
            <person name="Klenk H.-P."/>
        </authorList>
    </citation>
    <scope>NUCLEOTIDE SEQUENCE [LARGE SCALE GENOMIC DNA]</scope>
    <source>
        <strain evidence="13 14">DSM 8251</strain>
    </source>
</reference>
<dbReference type="PANTHER" id="PTHR46494">
    <property type="entry name" value="CORA FAMILY METAL ION TRANSPORTER (EUROFUNG)"/>
    <property type="match status" value="1"/>
</dbReference>
<dbReference type="GO" id="GO:0015095">
    <property type="term" value="F:magnesium ion transmembrane transporter activity"/>
    <property type="evidence" value="ECO:0007669"/>
    <property type="project" value="UniProtKB-UniRule"/>
</dbReference>
<dbReference type="GO" id="GO:0050897">
    <property type="term" value="F:cobalt ion binding"/>
    <property type="evidence" value="ECO:0007669"/>
    <property type="project" value="TreeGrafter"/>
</dbReference>
<dbReference type="FunFam" id="1.20.58.340:FF:000004">
    <property type="entry name" value="Magnesium transport protein CorA"/>
    <property type="match status" value="1"/>
</dbReference>
<evidence type="ECO:0000256" key="4">
    <source>
        <dbReference type="ARBA" id="ARBA00022475"/>
    </source>
</evidence>
<comment type="subcellular location">
    <subcellularLocation>
        <location evidence="1">Cell membrane</location>
        <topology evidence="1">Multi-pass membrane protein</topology>
    </subcellularLocation>
    <subcellularLocation>
        <location evidence="12">Membrane</location>
        <topology evidence="12">Multi-pass membrane protein</topology>
    </subcellularLocation>
</comment>
<keyword evidence="14" id="KW-1185">Reference proteome</keyword>
<comment type="caution">
    <text evidence="13">The sequence shown here is derived from an EMBL/GenBank/DDBJ whole genome shotgun (WGS) entry which is preliminary data.</text>
</comment>
<dbReference type="InterPro" id="IPR004488">
    <property type="entry name" value="Mg/Co-transport_prot_CorA"/>
</dbReference>
<dbReference type="PANTHER" id="PTHR46494:SF1">
    <property type="entry name" value="CORA FAMILY METAL ION TRANSPORTER (EUROFUNG)"/>
    <property type="match status" value="1"/>
</dbReference>
<keyword evidence="8 12" id="KW-0406">Ion transport</keyword>
<dbReference type="InterPro" id="IPR045861">
    <property type="entry name" value="CorA_cytoplasmic_dom"/>
</dbReference>
<evidence type="ECO:0000256" key="7">
    <source>
        <dbReference type="ARBA" id="ARBA00022989"/>
    </source>
</evidence>
<evidence type="ECO:0000313" key="14">
    <source>
        <dbReference type="Proteomes" id="UP000316196"/>
    </source>
</evidence>
<keyword evidence="4 12" id="KW-1003">Cell membrane</keyword>